<keyword evidence="3" id="KW-1185">Reference proteome</keyword>
<gene>
    <name evidence="2" type="ORF">Pmani_035273</name>
</gene>
<feature type="chain" id="PRO_5042183042" description="Secreted protein" evidence="1">
    <location>
        <begin position="20"/>
        <end position="83"/>
    </location>
</feature>
<dbReference type="EMBL" id="JAWZYT010005003">
    <property type="protein sequence ID" value="KAK4291928.1"/>
    <property type="molecule type" value="Genomic_DNA"/>
</dbReference>
<keyword evidence="1" id="KW-0732">Signal</keyword>
<evidence type="ECO:0000313" key="3">
    <source>
        <dbReference type="Proteomes" id="UP001292094"/>
    </source>
</evidence>
<evidence type="ECO:0000313" key="2">
    <source>
        <dbReference type="EMBL" id="KAK4291928.1"/>
    </source>
</evidence>
<protein>
    <recommendedName>
        <fullName evidence="4">Secreted protein</fullName>
    </recommendedName>
</protein>
<feature type="signal peptide" evidence="1">
    <location>
        <begin position="1"/>
        <end position="19"/>
    </location>
</feature>
<proteinExistence type="predicted"/>
<dbReference type="AlphaFoldDB" id="A0AAE1NL42"/>
<name>A0AAE1NL42_9EUCA</name>
<accession>A0AAE1NL42</accession>
<reference evidence="2" key="1">
    <citation type="submission" date="2023-11" db="EMBL/GenBank/DDBJ databases">
        <title>Genome assemblies of two species of porcelain crab, Petrolisthes cinctipes and Petrolisthes manimaculis (Anomura: Porcellanidae).</title>
        <authorList>
            <person name="Angst P."/>
        </authorList>
    </citation>
    <scope>NUCLEOTIDE SEQUENCE</scope>
    <source>
        <strain evidence="2">PB745_02</strain>
        <tissue evidence="2">Gill</tissue>
    </source>
</reference>
<evidence type="ECO:0008006" key="4">
    <source>
        <dbReference type="Google" id="ProtNLM"/>
    </source>
</evidence>
<comment type="caution">
    <text evidence="2">The sequence shown here is derived from an EMBL/GenBank/DDBJ whole genome shotgun (WGS) entry which is preliminary data.</text>
</comment>
<organism evidence="2 3">
    <name type="scientific">Petrolisthes manimaculis</name>
    <dbReference type="NCBI Taxonomy" id="1843537"/>
    <lineage>
        <taxon>Eukaryota</taxon>
        <taxon>Metazoa</taxon>
        <taxon>Ecdysozoa</taxon>
        <taxon>Arthropoda</taxon>
        <taxon>Crustacea</taxon>
        <taxon>Multicrustacea</taxon>
        <taxon>Malacostraca</taxon>
        <taxon>Eumalacostraca</taxon>
        <taxon>Eucarida</taxon>
        <taxon>Decapoda</taxon>
        <taxon>Pleocyemata</taxon>
        <taxon>Anomura</taxon>
        <taxon>Galatheoidea</taxon>
        <taxon>Porcellanidae</taxon>
        <taxon>Petrolisthes</taxon>
    </lineage>
</organism>
<dbReference type="Proteomes" id="UP001292094">
    <property type="component" value="Unassembled WGS sequence"/>
</dbReference>
<sequence>MSLVLLCAALGSSLLTTEMTPLCWRVGYGRNLLLRKKKKFEWYSWCVTKYDLFTSSLPFSPPGLYHPITDLRFHNPRCILKVL</sequence>
<evidence type="ECO:0000256" key="1">
    <source>
        <dbReference type="SAM" id="SignalP"/>
    </source>
</evidence>